<gene>
    <name evidence="2" type="ORF">WG68_09870</name>
</gene>
<evidence type="ECO:0000259" key="1">
    <source>
        <dbReference type="Pfam" id="PF10592"/>
    </source>
</evidence>
<comment type="caution">
    <text evidence="2">The sequence shown here is derived from an EMBL/GenBank/DDBJ whole genome shotgun (WGS) entry which is preliminary data.</text>
</comment>
<dbReference type="AlphaFoldDB" id="A0A0M2V7N1"/>
<dbReference type="STRING" id="336831.WG68_09870"/>
<dbReference type="InterPro" id="IPR018891">
    <property type="entry name" value="AIPR_C"/>
</dbReference>
<dbReference type="OrthoDB" id="9806213at2"/>
<accession>A0A0M2V7N1</accession>
<dbReference type="PATRIC" id="fig|336831.14.peg.276"/>
<evidence type="ECO:0000313" key="3">
    <source>
        <dbReference type="Proteomes" id="UP000034228"/>
    </source>
</evidence>
<sequence>MDKITGSLLHSFVAQNELERMDESTQFEHFSNYSIASKHFRGSFELDDIHSGAGGDCAIDGIFIIVNGRIVTEADELNDIVDTAGHLDADLYFIQSKTTSSFSGADIGSFIHGVKDFLSDTPQLVQNLKIQKIKKIWEDIILKSSYMVNRRPYCKLFYICTGKWVEDKNLKAVISSGVNEIDSIGLFDSVNLEALGASEVQRLYHETKNKLSATITFQNKVTLPDINGVSEAYLGVIPFGEYLKLIQDENQTIHSIFDDNVRDFQGNNQVNKKIKNTLESGDFDLFCVLNNGVTIVATSITPVSNRFTIRDYQVVNGCQTSHVLHDCQGIEGVERVFVPIKIIVTDDEDIKTNITLATNSQTEVKTEQLEALSVFQKKLELYFNAEKNSIPLYYERRSQQYNSNAGIKRTQIISIPIQIKSFASMFLSSPHLVTGYYGTIVKRFSGQMFNEEHKYSPYYVSALSYFRIEQFFRSGDLKAENKKARFHIMFIVRLLCMGEQLDLFNSNKMDKNCEKFKATLLKDNEALKVFKEAESIFENSGLDMDKKQYKSESETEQLVSAYKAYNKASKSDGKIAAGS</sequence>
<feature type="domain" description="Abortive phage infection protein C-terminal" evidence="1">
    <location>
        <begin position="257"/>
        <end position="510"/>
    </location>
</feature>
<dbReference type="Proteomes" id="UP000034228">
    <property type="component" value="Unassembled WGS sequence"/>
</dbReference>
<dbReference type="RefSeq" id="WP_046557520.1">
    <property type="nucleotide sequence ID" value="NZ_LAHO01000008.1"/>
</dbReference>
<reference evidence="2 3" key="1">
    <citation type="submission" date="2015-03" db="EMBL/GenBank/DDBJ databases">
        <title>Draft genome sequences of two protease-producing strains of Arsukibacterium isolated from two cold and alkaline environments.</title>
        <authorList>
            <person name="Lylloff J.E."/>
            <person name="Skov L.B."/>
            <person name="Jepsen M."/>
            <person name="Hallin P.F."/>
            <person name="Sorensen S.J."/>
            <person name="Stougaard P."/>
            <person name="Glaring M.A."/>
        </authorList>
    </citation>
    <scope>NUCLEOTIDE SEQUENCE [LARGE SCALE GENOMIC DNA]</scope>
    <source>
        <strain evidence="2 3">GCM72</strain>
    </source>
</reference>
<protein>
    <recommendedName>
        <fullName evidence="1">Abortive phage infection protein C-terminal domain-containing protein</fullName>
    </recommendedName>
</protein>
<proteinExistence type="predicted"/>
<dbReference type="EMBL" id="LAHO01000008">
    <property type="protein sequence ID" value="KKO45675.1"/>
    <property type="molecule type" value="Genomic_DNA"/>
</dbReference>
<evidence type="ECO:0000313" key="2">
    <source>
        <dbReference type="EMBL" id="KKO45675.1"/>
    </source>
</evidence>
<name>A0A0M2V7N1_9GAMM</name>
<organism evidence="2 3">
    <name type="scientific">Arsukibacterium ikkense</name>
    <dbReference type="NCBI Taxonomy" id="336831"/>
    <lineage>
        <taxon>Bacteria</taxon>
        <taxon>Pseudomonadati</taxon>
        <taxon>Pseudomonadota</taxon>
        <taxon>Gammaproteobacteria</taxon>
        <taxon>Chromatiales</taxon>
        <taxon>Chromatiaceae</taxon>
        <taxon>Arsukibacterium</taxon>
    </lineage>
</organism>
<keyword evidence="3" id="KW-1185">Reference proteome</keyword>
<dbReference type="Pfam" id="PF10592">
    <property type="entry name" value="AIPR"/>
    <property type="match status" value="1"/>
</dbReference>